<feature type="compositionally biased region" description="Low complexity" evidence="1">
    <location>
        <begin position="1381"/>
        <end position="1392"/>
    </location>
</feature>
<feature type="compositionally biased region" description="Low complexity" evidence="1">
    <location>
        <begin position="429"/>
        <end position="439"/>
    </location>
</feature>
<name>A0A0F7U5Z7_NEOCL</name>
<feature type="region of interest" description="Disordered" evidence="1">
    <location>
        <begin position="1298"/>
        <end position="1392"/>
    </location>
</feature>
<feature type="region of interest" description="Disordered" evidence="1">
    <location>
        <begin position="1633"/>
        <end position="1668"/>
    </location>
</feature>
<feature type="compositionally biased region" description="Low complexity" evidence="1">
    <location>
        <begin position="838"/>
        <end position="855"/>
    </location>
</feature>
<feature type="compositionally biased region" description="Basic and acidic residues" evidence="1">
    <location>
        <begin position="287"/>
        <end position="302"/>
    </location>
</feature>
<feature type="compositionally biased region" description="Basic and acidic residues" evidence="1">
    <location>
        <begin position="621"/>
        <end position="642"/>
    </location>
</feature>
<organism evidence="2">
    <name type="scientific">Neospora caninum (strain Liverpool)</name>
    <dbReference type="NCBI Taxonomy" id="572307"/>
    <lineage>
        <taxon>Eukaryota</taxon>
        <taxon>Sar</taxon>
        <taxon>Alveolata</taxon>
        <taxon>Apicomplexa</taxon>
        <taxon>Conoidasida</taxon>
        <taxon>Coccidia</taxon>
        <taxon>Eucoccidiorida</taxon>
        <taxon>Eimeriorina</taxon>
        <taxon>Sarcocystidae</taxon>
        <taxon>Neospora</taxon>
    </lineage>
</organism>
<feature type="compositionally biased region" description="Basic and acidic residues" evidence="1">
    <location>
        <begin position="1147"/>
        <end position="1163"/>
    </location>
</feature>
<feature type="region of interest" description="Disordered" evidence="1">
    <location>
        <begin position="814"/>
        <end position="896"/>
    </location>
</feature>
<feature type="region of interest" description="Disordered" evidence="1">
    <location>
        <begin position="100"/>
        <end position="251"/>
    </location>
</feature>
<evidence type="ECO:0000313" key="2">
    <source>
        <dbReference type="EMBL" id="CEL65219.1"/>
    </source>
</evidence>
<feature type="region of interest" description="Disordered" evidence="1">
    <location>
        <begin position="1422"/>
        <end position="1611"/>
    </location>
</feature>
<feature type="compositionally biased region" description="Basic and acidic residues" evidence="1">
    <location>
        <begin position="196"/>
        <end position="219"/>
    </location>
</feature>
<feature type="compositionally biased region" description="Basic residues" evidence="1">
    <location>
        <begin position="1562"/>
        <end position="1572"/>
    </location>
</feature>
<feature type="compositionally biased region" description="Basic and acidic residues" evidence="1">
    <location>
        <begin position="1206"/>
        <end position="1223"/>
    </location>
</feature>
<dbReference type="EMBL" id="LN714478">
    <property type="protein sequence ID" value="CEL65219.1"/>
    <property type="molecule type" value="Genomic_DNA"/>
</dbReference>
<feature type="region of interest" description="Disordered" evidence="1">
    <location>
        <begin position="738"/>
        <end position="767"/>
    </location>
</feature>
<feature type="region of interest" description="Disordered" evidence="1">
    <location>
        <begin position="1093"/>
        <end position="1115"/>
    </location>
</feature>
<feature type="compositionally biased region" description="Acidic residues" evidence="1">
    <location>
        <begin position="1133"/>
        <end position="1143"/>
    </location>
</feature>
<feature type="region of interest" description="Disordered" evidence="1">
    <location>
        <begin position="1"/>
        <end position="44"/>
    </location>
</feature>
<gene>
    <name evidence="2" type="ORF">BN1204_010750</name>
</gene>
<feature type="compositionally biased region" description="Polar residues" evidence="1">
    <location>
        <begin position="306"/>
        <end position="317"/>
    </location>
</feature>
<feature type="compositionally biased region" description="Basic and acidic residues" evidence="1">
    <location>
        <begin position="535"/>
        <end position="548"/>
    </location>
</feature>
<feature type="region of interest" description="Disordered" evidence="1">
    <location>
        <begin position="499"/>
        <end position="593"/>
    </location>
</feature>
<feature type="compositionally biased region" description="Basic and acidic residues" evidence="1">
    <location>
        <begin position="1176"/>
        <end position="1199"/>
    </location>
</feature>
<feature type="region of interest" description="Disordered" evidence="1">
    <location>
        <begin position="1127"/>
        <end position="1225"/>
    </location>
</feature>
<feature type="compositionally biased region" description="Basic and acidic residues" evidence="1">
    <location>
        <begin position="871"/>
        <end position="890"/>
    </location>
</feature>
<proteinExistence type="predicted"/>
<feature type="compositionally biased region" description="Polar residues" evidence="1">
    <location>
        <begin position="1164"/>
        <end position="1175"/>
    </location>
</feature>
<feature type="region of interest" description="Disordered" evidence="1">
    <location>
        <begin position="264"/>
        <end position="332"/>
    </location>
</feature>
<feature type="region of interest" description="Disordered" evidence="1">
    <location>
        <begin position="429"/>
        <end position="467"/>
    </location>
</feature>
<reference evidence="2" key="1">
    <citation type="journal article" date="2015" name="PLoS ONE">
        <title>Comprehensive Evaluation of Toxoplasma gondii VEG and Neospora caninum LIV Genomes with Tachyzoite Stage Transcriptome and Proteome Defines Novel Transcript Features.</title>
        <authorList>
            <person name="Ramaprasad A."/>
            <person name="Mourier T."/>
            <person name="Naeem R."/>
            <person name="Malas T.B."/>
            <person name="Moussa E."/>
            <person name="Panigrahi A."/>
            <person name="Vermont S.J."/>
            <person name="Otto T.D."/>
            <person name="Wastling J."/>
            <person name="Pain A."/>
        </authorList>
    </citation>
    <scope>NUCLEOTIDE SEQUENCE</scope>
    <source>
        <strain evidence="2">Liverpool</strain>
    </source>
</reference>
<feature type="compositionally biased region" description="Polar residues" evidence="1">
    <location>
        <begin position="220"/>
        <end position="229"/>
    </location>
</feature>
<feature type="compositionally biased region" description="Basic and acidic residues" evidence="1">
    <location>
        <begin position="1526"/>
        <end position="1544"/>
    </location>
</feature>
<feature type="compositionally biased region" description="Basic and acidic residues" evidence="1">
    <location>
        <begin position="1300"/>
        <end position="1327"/>
    </location>
</feature>
<feature type="compositionally biased region" description="Polar residues" evidence="1">
    <location>
        <begin position="649"/>
        <end position="664"/>
    </location>
</feature>
<protein>
    <submittedName>
        <fullName evidence="2">Uncharacterized protein</fullName>
    </submittedName>
</protein>
<feature type="compositionally biased region" description="Polar residues" evidence="1">
    <location>
        <begin position="1642"/>
        <end position="1658"/>
    </location>
</feature>
<feature type="region of interest" description="Disordered" evidence="1">
    <location>
        <begin position="617"/>
        <end position="664"/>
    </location>
</feature>
<accession>A0A0F7U5Z7</accession>
<feature type="region of interest" description="Disordered" evidence="1">
    <location>
        <begin position="926"/>
        <end position="969"/>
    </location>
</feature>
<feature type="compositionally biased region" description="Low complexity" evidence="1">
    <location>
        <begin position="1463"/>
        <end position="1493"/>
    </location>
</feature>
<feature type="compositionally biased region" description="Low complexity" evidence="1">
    <location>
        <begin position="578"/>
        <end position="593"/>
    </location>
</feature>
<feature type="compositionally biased region" description="Basic and acidic residues" evidence="1">
    <location>
        <begin position="1573"/>
        <end position="1602"/>
    </location>
</feature>
<feature type="compositionally biased region" description="Basic and acidic residues" evidence="1">
    <location>
        <begin position="1367"/>
        <end position="1378"/>
    </location>
</feature>
<feature type="compositionally biased region" description="Basic and acidic residues" evidence="1">
    <location>
        <begin position="1502"/>
        <end position="1519"/>
    </location>
</feature>
<sequence>MRPSPSFLAPNDGSHLSATRTESKAEKHAFRSGRKARRSHSDSDAVSLLFASSPRQLFAIQPSGSPRSGHFSPFLPSLCPPVSLECLSSASYMCASSLSPGVARDGSASPPRPRRNGPSGCFFPGHARHPLATPSGPFAASRAPASVSHGAWRHGEPSVGQCTSKPGARAGKLCPRSSSGLDEGMADEGCSAASMERARDREFAAQHSDAGDSEGKQESHLSSVRNDGASTDRHRSRGRDTEAKGEGSLCGCPLLANARTARTLGAPQSRGGRDAGRVAASLGPTVRGRDQKEKEETKRCEVASRVVSNQSRGQQRDASVPREARSSTADGRVDALPFGRTWKVGKSGDKVEEHSPQLSIPEEIKGNWSSSASGCVSCLHSSYPPDPYTADAPLALASISGRARSCLSSPASLQRSSLRASSLSLSSMAMSLPSSSSPSTLPPSPSSPPTERSEGDETSRPVSVRPRSVSPLLLPAAPAGGLWRYRRCPNPVSWISREAKSTRGIPRSSEPATPHRKEGGWHASVSPSGSFSALRSDKRKANPDDSQRKAVTRAKNGVTPQNPVCGVGSSCPSGDGLSPSRSPPCSAARSASGSLGPLISASTSLSCPSSAVDGAAFSSRLPERESRDRGNVLSQERGKGDELCACGKSSPTESVSDASAPSKQGTDAHFCYETHFPSLLEAKSESRAGASVAVRGRDCGKEKRECDQLGLPAGLDSGSPCECAACVSHPFSTCKTHAERSEREQEDCRGEREHEPEKKTTDDSSHYRKQEEVACAVIFERSHARVGSLTDCLPVQTDARERFLHEHAERMLEWKPSRGSERRSPLERQPGREKEVQSTSRRSSSALSPSLQISRGETQNAGKLRSLSDSQEMREMTETTARKNEEKVKNEDEDSGRAAWVHAGKCDVVDRNGIFRTRADKNQEDRDWRHGCHRKASGRQKYQTFPSRGSGSHREEGREGYSLSSKSFVPGRLRPQTREKAIPSSTLASWAPIAPCSSPSSSPPFPPSSCPSACSSLPSTLPSYSFLLPFVPPSSFPSARVPHSYPPSGETSQCHECEPKEGGREVIDCQLFLSATLPLPCTLLPEDVATSLGRAERKKQTGGDGTPKQAASPAVPASVALLDALKSSSPRAEEDEREQEAGPEETGGTRERDGGDLEEKEVASQENEGIAQTTEAGEKGGDSGPCEAHEQKERGKEGEGTNICERGVRETAERGGPKSKADPAKAAFACPRPQQKGDEGNGAVIMVQAVYDLTQEQLLLPAYHVYDKSGVFQGLLPYAAVMKAHSGSCLDPILSAKGHTAKERTEGEKQDKRETMRGMHSKTEVAEAGRCSGDNGAPTEDRGCRARASFNRSGPECGLSTSGRRVRRDEQSEREKGEAFPQRTVVTPLPVLPPRQLESLHSAVARMYGSGASNKGLLSVPRQQALSPSDRLPVCSPVSSPPICSPRGCPSRTSLSYSAAEGSRSPLLSSSSSPDSVSAVCSCSSPPEPSIASGPLRIRLRVARESGTRDSPLVEREKIGMASRWQTRDWTKKGDPEAEKRRQCEGAVEADEDAQRPVGSGRMRKRRRRRRESRAGEFGDQAEKARATTEGPREKAEKKAEESNGLPPPKRAELKALRGVFAALCYMATALRHEPAKDQKCQSDSACPSLLDSTQITGTNGGPVENVA</sequence>
<evidence type="ECO:0000256" key="1">
    <source>
        <dbReference type="SAM" id="MobiDB-lite"/>
    </source>
</evidence>
<feature type="compositionally biased region" description="Basic and acidic residues" evidence="1">
    <location>
        <begin position="814"/>
        <end position="836"/>
    </location>
</feature>
<feature type="compositionally biased region" description="Basic and acidic residues" evidence="1">
    <location>
        <begin position="230"/>
        <end position="245"/>
    </location>
</feature>